<dbReference type="NCBIfam" id="TIGR01777">
    <property type="entry name" value="yfcH"/>
    <property type="match status" value="1"/>
</dbReference>
<organism evidence="4 5">
    <name type="scientific">Sphingobacterium paludis</name>
    <dbReference type="NCBI Taxonomy" id="1476465"/>
    <lineage>
        <taxon>Bacteria</taxon>
        <taxon>Pseudomonadati</taxon>
        <taxon>Bacteroidota</taxon>
        <taxon>Sphingobacteriia</taxon>
        <taxon>Sphingobacteriales</taxon>
        <taxon>Sphingobacteriaceae</taxon>
        <taxon>Sphingobacterium</taxon>
    </lineage>
</organism>
<feature type="domain" description="DUF1731" evidence="3">
    <location>
        <begin position="258"/>
        <end position="297"/>
    </location>
</feature>
<accession>A0A4R7DED0</accession>
<sequence length="300" mass="32928">MQHILISGGTGFIGKALVDHLLHHYPAAQLTVLVRSKQGLKPQDRVRYCLWDVDQAYISDEVPQDIDTVIHLAGANIAEKRWTEKRKAVLLRSRTESGALLTRWVREKGKGVKTFVSASAIGYYGEGREGKVFTEHDAAGADFLASVCVAWEAATQSLVAMGIRVVWIRTGLVLHPDGGMWKALAPAFSLRVAPRFASGRQIFSWISLQDLLALYAFAAEHDVVKGPLNAVSPHPAPQITVAKVLLKNKYERSIVVPVPKLLLNTLLGELAIELLKSAEVSARNAEQLGFTFVKPHLSDL</sequence>
<name>A0A4R7DED0_9SPHI</name>
<dbReference type="InterPro" id="IPR036291">
    <property type="entry name" value="NAD(P)-bd_dom_sf"/>
</dbReference>
<reference evidence="4 5" key="1">
    <citation type="submission" date="2019-03" db="EMBL/GenBank/DDBJ databases">
        <title>Genomic Encyclopedia of Type Strains, Phase III (KMG-III): the genomes of soil and plant-associated and newly described type strains.</title>
        <authorList>
            <person name="Whitman W."/>
        </authorList>
    </citation>
    <scope>NUCLEOTIDE SEQUENCE [LARGE SCALE GENOMIC DNA]</scope>
    <source>
        <strain evidence="4 5">CGMCC 1.12801</strain>
    </source>
</reference>
<proteinExistence type="inferred from homology"/>
<protein>
    <recommendedName>
        <fullName evidence="6">TIGR01777 family protein</fullName>
    </recommendedName>
</protein>
<dbReference type="PANTHER" id="PTHR11092">
    <property type="entry name" value="SUGAR NUCLEOTIDE EPIMERASE RELATED"/>
    <property type="match status" value="1"/>
</dbReference>
<dbReference type="InterPro" id="IPR001509">
    <property type="entry name" value="Epimerase_deHydtase"/>
</dbReference>
<dbReference type="Gene3D" id="3.40.50.720">
    <property type="entry name" value="NAD(P)-binding Rossmann-like Domain"/>
    <property type="match status" value="1"/>
</dbReference>
<dbReference type="InterPro" id="IPR013549">
    <property type="entry name" value="DUF1731"/>
</dbReference>
<evidence type="ECO:0000259" key="2">
    <source>
        <dbReference type="Pfam" id="PF01370"/>
    </source>
</evidence>
<dbReference type="Proteomes" id="UP000294752">
    <property type="component" value="Unassembled WGS sequence"/>
</dbReference>
<evidence type="ECO:0000313" key="5">
    <source>
        <dbReference type="Proteomes" id="UP000294752"/>
    </source>
</evidence>
<dbReference type="EMBL" id="SNZV01000001">
    <property type="protein sequence ID" value="TDS17536.1"/>
    <property type="molecule type" value="Genomic_DNA"/>
</dbReference>
<dbReference type="Pfam" id="PF01370">
    <property type="entry name" value="Epimerase"/>
    <property type="match status" value="1"/>
</dbReference>
<comment type="similarity">
    <text evidence="1">Belongs to the NAD(P)-dependent epimerase/dehydratase family. SDR39U1 subfamily.</text>
</comment>
<feature type="domain" description="NAD-dependent epimerase/dehydratase" evidence="2">
    <location>
        <begin position="4"/>
        <end position="221"/>
    </location>
</feature>
<evidence type="ECO:0000313" key="4">
    <source>
        <dbReference type="EMBL" id="TDS17536.1"/>
    </source>
</evidence>
<dbReference type="Pfam" id="PF08338">
    <property type="entry name" value="DUF1731"/>
    <property type="match status" value="1"/>
</dbReference>
<dbReference type="InterPro" id="IPR010099">
    <property type="entry name" value="SDR39U1"/>
</dbReference>
<dbReference type="SUPFAM" id="SSF51735">
    <property type="entry name" value="NAD(P)-binding Rossmann-fold domains"/>
    <property type="match status" value="1"/>
</dbReference>
<dbReference type="PANTHER" id="PTHR11092:SF0">
    <property type="entry name" value="EPIMERASE FAMILY PROTEIN SDR39U1"/>
    <property type="match status" value="1"/>
</dbReference>
<evidence type="ECO:0000256" key="1">
    <source>
        <dbReference type="ARBA" id="ARBA00009353"/>
    </source>
</evidence>
<evidence type="ECO:0000259" key="3">
    <source>
        <dbReference type="Pfam" id="PF08338"/>
    </source>
</evidence>
<dbReference type="AlphaFoldDB" id="A0A4R7DED0"/>
<gene>
    <name evidence="4" type="ORF">B0I21_101403</name>
</gene>
<dbReference type="RefSeq" id="WP_133638640.1">
    <property type="nucleotide sequence ID" value="NZ_SNZV01000001.1"/>
</dbReference>
<comment type="caution">
    <text evidence="4">The sequence shown here is derived from an EMBL/GenBank/DDBJ whole genome shotgun (WGS) entry which is preliminary data.</text>
</comment>
<evidence type="ECO:0008006" key="6">
    <source>
        <dbReference type="Google" id="ProtNLM"/>
    </source>
</evidence>
<dbReference type="OrthoDB" id="9801773at2"/>
<keyword evidence="5" id="KW-1185">Reference proteome</keyword>